<dbReference type="AlphaFoldDB" id="A0AA48HZB5"/>
<evidence type="ECO:0000256" key="1">
    <source>
        <dbReference type="SAM" id="Phobius"/>
    </source>
</evidence>
<gene>
    <name evidence="2" type="ORF">RsTaC01_0257</name>
</gene>
<dbReference type="KEGG" id="ptrh:RsTaC01_0257"/>
<evidence type="ECO:0000313" key="2">
    <source>
        <dbReference type="EMBL" id="BED92511.1"/>
    </source>
</evidence>
<keyword evidence="1" id="KW-1133">Transmembrane helix</keyword>
<protein>
    <submittedName>
        <fullName evidence="2">Uncharacterized protein</fullName>
    </submittedName>
</protein>
<keyword evidence="1" id="KW-0472">Membrane</keyword>
<organism evidence="2">
    <name type="scientific">Candidatus Paraimprobicoccus trichonymphae</name>
    <dbReference type="NCBI Taxonomy" id="3033793"/>
    <lineage>
        <taxon>Bacteria</taxon>
        <taxon>Bacillati</taxon>
        <taxon>Bacillota</taxon>
        <taxon>Clostridia</taxon>
        <taxon>Candidatus Paraimprobicoccus</taxon>
    </lineage>
</organism>
<dbReference type="EMBL" id="AP027925">
    <property type="protein sequence ID" value="BED92511.1"/>
    <property type="molecule type" value="Genomic_DNA"/>
</dbReference>
<name>A0AA48HZB5_9FIRM</name>
<proteinExistence type="predicted"/>
<sequence>MKKIYVYLFILLIILSIFLIFFFINKNRSDFDIPNFNQEDMKNLTVIQGKNKYKLETNIDIISFIKFLEPKNLKNLIFTFEDNKIKISKDKLDYEMENKNLDKLSFVNCIFQIFNILRNPKDFLINSSKINNKTIMILKSDFGNFEVTLDNKNIEKISIPEKNIEIITILTSYD</sequence>
<accession>A0AA48HZB5</accession>
<dbReference type="Proteomes" id="UP001335720">
    <property type="component" value="Chromosome"/>
</dbReference>
<reference evidence="2" key="1">
    <citation type="journal article" date="2023" name="ISME J.">
        <title>Emergence of putative energy parasites within Clostridia revealed by genome analysis of a novel endosymbiotic clade.</title>
        <authorList>
            <person name="Takahashi K."/>
            <person name="Kuwahara H."/>
            <person name="Horikawa Y."/>
            <person name="Izawa K."/>
            <person name="Kato D."/>
            <person name="Inagaki T."/>
            <person name="Yuki M."/>
            <person name="Ohkuma M."/>
            <person name="Hongoh Y."/>
        </authorList>
    </citation>
    <scope>NUCLEOTIDE SEQUENCE</scope>
    <source>
        <strain evidence="2">RsTa-C01</strain>
    </source>
</reference>
<feature type="transmembrane region" description="Helical" evidence="1">
    <location>
        <begin position="6"/>
        <end position="24"/>
    </location>
</feature>
<keyword evidence="1" id="KW-0812">Transmembrane</keyword>